<dbReference type="Proteomes" id="UP000284095">
    <property type="component" value="Unassembled WGS sequence"/>
</dbReference>
<dbReference type="Proteomes" id="UP000284112">
    <property type="component" value="Unassembled WGS sequence"/>
</dbReference>
<organism evidence="2 5">
    <name type="scientific">Dorea longicatena</name>
    <dbReference type="NCBI Taxonomy" id="88431"/>
    <lineage>
        <taxon>Bacteria</taxon>
        <taxon>Bacillati</taxon>
        <taxon>Bacillota</taxon>
        <taxon>Clostridia</taxon>
        <taxon>Lachnospirales</taxon>
        <taxon>Lachnospiraceae</taxon>
        <taxon>Dorea</taxon>
    </lineage>
</organism>
<keyword evidence="6" id="KW-1185">Reference proteome</keyword>
<dbReference type="Proteomes" id="UP000261285">
    <property type="component" value="Unassembled WGS sequence"/>
</dbReference>
<dbReference type="EMBL" id="QRIC01000017">
    <property type="protein sequence ID" value="RHG25703.1"/>
    <property type="molecule type" value="Genomic_DNA"/>
</dbReference>
<sequence>MKKKGTKIIVNFLIRGIIGFAIIFFVNEFLDGQGISACVGMNPITFLTSGSFGFPGVALLYGITFYQIM</sequence>
<dbReference type="OrthoDB" id="1929822at2"/>
<comment type="caution">
    <text evidence="2">The sequence shown here is derived from an EMBL/GenBank/DDBJ whole genome shotgun (WGS) entry which is preliminary data.</text>
</comment>
<name>A0A3E5GC32_9FIRM</name>
<evidence type="ECO:0000313" key="4">
    <source>
        <dbReference type="EMBL" id="RHG25703.1"/>
    </source>
</evidence>
<accession>A0A3E5GC32</accession>
<dbReference type="RefSeq" id="WP_028086545.1">
    <property type="nucleotide sequence ID" value="NZ_CABHNM010000054.1"/>
</dbReference>
<keyword evidence="1" id="KW-1133">Transmembrane helix</keyword>
<evidence type="ECO:0000313" key="6">
    <source>
        <dbReference type="Proteomes" id="UP000284095"/>
    </source>
</evidence>
<feature type="transmembrane region" description="Helical" evidence="1">
    <location>
        <begin position="12"/>
        <end position="30"/>
    </location>
</feature>
<proteinExistence type="predicted"/>
<evidence type="ECO:0000313" key="2">
    <source>
        <dbReference type="EMBL" id="RGO31952.1"/>
    </source>
</evidence>
<gene>
    <name evidence="4" type="ORF">DW265_08525</name>
    <name evidence="3" type="ORF">DW641_08655</name>
    <name evidence="2" type="ORF">DXB16_09485</name>
</gene>
<protein>
    <submittedName>
        <fullName evidence="2">Pro-sigmaK processing inhibitor BofA</fullName>
    </submittedName>
</protein>
<dbReference type="EMBL" id="QSVN01000009">
    <property type="protein sequence ID" value="RGO31952.1"/>
    <property type="molecule type" value="Genomic_DNA"/>
</dbReference>
<keyword evidence="1" id="KW-0812">Transmembrane</keyword>
<evidence type="ECO:0000313" key="3">
    <source>
        <dbReference type="EMBL" id="RHG08136.1"/>
    </source>
</evidence>
<keyword evidence="1" id="KW-0472">Membrane</keyword>
<evidence type="ECO:0000313" key="5">
    <source>
        <dbReference type="Proteomes" id="UP000261285"/>
    </source>
</evidence>
<evidence type="ECO:0000256" key="1">
    <source>
        <dbReference type="SAM" id="Phobius"/>
    </source>
</evidence>
<feature type="transmembrane region" description="Helical" evidence="1">
    <location>
        <begin position="50"/>
        <end position="68"/>
    </location>
</feature>
<dbReference type="EMBL" id="QRHW01000012">
    <property type="protein sequence ID" value="RHG08136.1"/>
    <property type="molecule type" value="Genomic_DNA"/>
</dbReference>
<reference evidence="5 6" key="1">
    <citation type="submission" date="2018-08" db="EMBL/GenBank/DDBJ databases">
        <title>A genome reference for cultivated species of the human gut microbiota.</title>
        <authorList>
            <person name="Zou Y."/>
            <person name="Xue W."/>
            <person name="Luo G."/>
        </authorList>
    </citation>
    <scope>NUCLEOTIDE SEQUENCE [LARGE SCALE GENOMIC DNA]</scope>
    <source>
        <strain evidence="4 6">AM22-22</strain>
        <strain evidence="3 7">AM23-13</strain>
        <strain evidence="2 5">OM02-16</strain>
    </source>
</reference>
<dbReference type="Pfam" id="PF07441">
    <property type="entry name" value="BofA"/>
    <property type="match status" value="1"/>
</dbReference>
<evidence type="ECO:0000313" key="7">
    <source>
        <dbReference type="Proteomes" id="UP000284112"/>
    </source>
</evidence>
<dbReference type="GeneID" id="96230594"/>
<dbReference type="InterPro" id="IPR010001">
    <property type="entry name" value="BofA"/>
</dbReference>
<dbReference type="AlphaFoldDB" id="A0A3E5GC32"/>